<reference evidence="2 3" key="1">
    <citation type="submission" date="2019-10" db="EMBL/GenBank/DDBJ databases">
        <title>Taxonomy of Antarctic Massilia spp.: description of Massilia rubra sp. nov., Massilia aquatica sp. nov., Massilia mucilaginosa sp. nov., Massilia frigida sp. nov. isolated from streams, lakes and regoliths.</title>
        <authorList>
            <person name="Holochova P."/>
            <person name="Sedlacek I."/>
            <person name="Kralova S."/>
            <person name="Maslanova I."/>
            <person name="Busse H.-J."/>
            <person name="Stankova E."/>
            <person name="Vrbovska V."/>
            <person name="Kovarovic V."/>
            <person name="Bartak M."/>
            <person name="Svec P."/>
            <person name="Pantucek R."/>
        </authorList>
    </citation>
    <scope>NUCLEOTIDE SEQUENCE [LARGE SCALE GENOMIC DNA]</scope>
    <source>
        <strain evidence="2 3">CCM 8733</strain>
    </source>
</reference>
<evidence type="ECO:0000313" key="3">
    <source>
        <dbReference type="Proteomes" id="UP000609726"/>
    </source>
</evidence>
<evidence type="ECO:0000256" key="1">
    <source>
        <dbReference type="SAM" id="SignalP"/>
    </source>
</evidence>
<keyword evidence="1" id="KW-0732">Signal</keyword>
<keyword evidence="3" id="KW-1185">Reference proteome</keyword>
<feature type="non-terminal residue" evidence="2">
    <location>
        <position position="147"/>
    </location>
</feature>
<name>A0ABX0P6I0_9BURK</name>
<organism evidence="2 3">
    <name type="scientific">Massilia mucilaginosa</name>
    <dbReference type="NCBI Taxonomy" id="2609282"/>
    <lineage>
        <taxon>Bacteria</taxon>
        <taxon>Pseudomonadati</taxon>
        <taxon>Pseudomonadota</taxon>
        <taxon>Betaproteobacteria</taxon>
        <taxon>Burkholderiales</taxon>
        <taxon>Oxalobacteraceae</taxon>
        <taxon>Telluria group</taxon>
        <taxon>Massilia</taxon>
    </lineage>
</organism>
<dbReference type="Proteomes" id="UP000609726">
    <property type="component" value="Unassembled WGS sequence"/>
</dbReference>
<accession>A0ABX0P6I0</accession>
<proteinExistence type="predicted"/>
<dbReference type="RefSeq" id="WP_166882696.1">
    <property type="nucleotide sequence ID" value="NZ_WHJH01000211.1"/>
</dbReference>
<gene>
    <name evidence="2" type="ORF">F2P45_34375</name>
</gene>
<protein>
    <submittedName>
        <fullName evidence="2">Type-F conjugative transfer system protein TraW</fullName>
    </submittedName>
</protein>
<evidence type="ECO:0000313" key="2">
    <source>
        <dbReference type="EMBL" id="NHZ94032.1"/>
    </source>
</evidence>
<dbReference type="EMBL" id="WHJH01000211">
    <property type="protein sequence ID" value="NHZ94032.1"/>
    <property type="molecule type" value="Genomic_DNA"/>
</dbReference>
<feature type="chain" id="PRO_5045302791" evidence="1">
    <location>
        <begin position="22"/>
        <end position="147"/>
    </location>
</feature>
<feature type="signal peptide" evidence="1">
    <location>
        <begin position="1"/>
        <end position="21"/>
    </location>
</feature>
<sequence>MRFSDLILLGGLALASSLASAIDHGRIGPTYPIKEPDMLEWIEKRVAAKVASGEALRYQQQQTEKIERKLLNPAPLQSVTKATKGRTAYYDPTFVVDENVADDRGRILVAAGTTINPLDRVGLSRPLIFFDARDTSQVAFAKRFLAS</sequence>
<comment type="caution">
    <text evidence="2">The sequence shown here is derived from an EMBL/GenBank/DDBJ whole genome shotgun (WGS) entry which is preliminary data.</text>
</comment>